<organism evidence="1 2">
    <name type="scientific">Rhizophagus clarus</name>
    <dbReference type="NCBI Taxonomy" id="94130"/>
    <lineage>
        <taxon>Eukaryota</taxon>
        <taxon>Fungi</taxon>
        <taxon>Fungi incertae sedis</taxon>
        <taxon>Mucoromycota</taxon>
        <taxon>Glomeromycotina</taxon>
        <taxon>Glomeromycetes</taxon>
        <taxon>Glomerales</taxon>
        <taxon>Glomeraceae</taxon>
        <taxon>Rhizophagus</taxon>
    </lineage>
</organism>
<name>A0A8H3QQD6_9GLOM</name>
<dbReference type="Proteomes" id="UP000615446">
    <property type="component" value="Unassembled WGS sequence"/>
</dbReference>
<protein>
    <submittedName>
        <fullName evidence="1">Uncharacterized protein</fullName>
    </submittedName>
</protein>
<comment type="caution">
    <text evidence="1">The sequence shown here is derived from an EMBL/GenBank/DDBJ whole genome shotgun (WGS) entry which is preliminary data.</text>
</comment>
<gene>
    <name evidence="1" type="ORF">RCL2_001526600</name>
</gene>
<reference evidence="1" key="1">
    <citation type="submission" date="2019-10" db="EMBL/GenBank/DDBJ databases">
        <title>Conservation and host-specific expression of non-tandemly repeated heterogenous ribosome RNA gene in arbuscular mycorrhizal fungi.</title>
        <authorList>
            <person name="Maeda T."/>
            <person name="Kobayashi Y."/>
            <person name="Nakagawa T."/>
            <person name="Ezawa T."/>
            <person name="Yamaguchi K."/>
            <person name="Bino T."/>
            <person name="Nishimoto Y."/>
            <person name="Shigenobu S."/>
            <person name="Kawaguchi M."/>
        </authorList>
    </citation>
    <scope>NUCLEOTIDE SEQUENCE</scope>
    <source>
        <strain evidence="1">HR1</strain>
    </source>
</reference>
<sequence length="69" mass="7708">MAILSYDAETTKSSPKTELGTECSIFSNFKEHCCCNRFTPSTVSTGSSNIILDAIKYVHMRPIDLYLKV</sequence>
<dbReference type="EMBL" id="BLAL01000178">
    <property type="protein sequence ID" value="GES88308.1"/>
    <property type="molecule type" value="Genomic_DNA"/>
</dbReference>
<dbReference type="AlphaFoldDB" id="A0A8H3QQD6"/>
<accession>A0A8H3QQD6</accession>
<evidence type="ECO:0000313" key="2">
    <source>
        <dbReference type="Proteomes" id="UP000615446"/>
    </source>
</evidence>
<evidence type="ECO:0000313" key="1">
    <source>
        <dbReference type="EMBL" id="GES88308.1"/>
    </source>
</evidence>
<proteinExistence type="predicted"/>